<evidence type="ECO:0000313" key="3">
    <source>
        <dbReference type="Proteomes" id="UP000326912"/>
    </source>
</evidence>
<dbReference type="Proteomes" id="UP000326912">
    <property type="component" value="Unassembled WGS sequence"/>
</dbReference>
<proteinExistence type="predicted"/>
<feature type="domain" description="Double-GTPase 2" evidence="1">
    <location>
        <begin position="56"/>
        <end position="196"/>
    </location>
</feature>
<dbReference type="EMBL" id="BKZW01000001">
    <property type="protein sequence ID" value="GER86249.1"/>
    <property type="molecule type" value="Genomic_DNA"/>
</dbReference>
<organism evidence="2 3">
    <name type="scientific">Dictyobacter vulcani</name>
    <dbReference type="NCBI Taxonomy" id="2607529"/>
    <lineage>
        <taxon>Bacteria</taxon>
        <taxon>Bacillati</taxon>
        <taxon>Chloroflexota</taxon>
        <taxon>Ktedonobacteria</taxon>
        <taxon>Ktedonobacterales</taxon>
        <taxon>Dictyobacteraceae</taxon>
        <taxon>Dictyobacter</taxon>
    </lineage>
</organism>
<dbReference type="Pfam" id="PF19993">
    <property type="entry name" value="DO-GTPase2"/>
    <property type="match status" value="1"/>
</dbReference>
<keyword evidence="3" id="KW-1185">Reference proteome</keyword>
<gene>
    <name evidence="2" type="ORF">KDW_04110</name>
</gene>
<evidence type="ECO:0000259" key="1">
    <source>
        <dbReference type="Pfam" id="PF19993"/>
    </source>
</evidence>
<sequence length="239" mass="26522">MLKPAPETLTQHILARFLIASISGKKYVRHLAGRECPNNACKRILPNNLAEAQNYTIALIGDASAGKSHYIASCIHLLKQRETLELIGCSKIVGLGDTDEIYHTKFYNPVFNNLQPIPLTPRATSEVNDPLIYELVFREKAGGKSVKKVNLFFYDSSGEDLAEQSRLVKYSQYVLRASAIIFLADPLTMPNMVKALPYDLKPAGVIRERSSADVLNRIMETFLSGQGLSSGHLLTFLLL</sequence>
<name>A0A5J4KJ51_9CHLR</name>
<dbReference type="InterPro" id="IPR045528">
    <property type="entry name" value="DO-GTPase2"/>
</dbReference>
<dbReference type="AlphaFoldDB" id="A0A5J4KJ51"/>
<accession>A0A5J4KJ51</accession>
<comment type="caution">
    <text evidence="2">The sequence shown here is derived from an EMBL/GenBank/DDBJ whole genome shotgun (WGS) entry which is preliminary data.</text>
</comment>
<reference evidence="2 3" key="1">
    <citation type="submission" date="2019-10" db="EMBL/GenBank/DDBJ databases">
        <title>Dictyobacter vulcani sp. nov., within the class Ktedonobacteria, isolated from soil of volcanic Mt. Zao.</title>
        <authorList>
            <person name="Zheng Y."/>
            <person name="Wang C.M."/>
            <person name="Sakai Y."/>
            <person name="Abe K."/>
            <person name="Yokota A."/>
            <person name="Yabe S."/>
        </authorList>
    </citation>
    <scope>NUCLEOTIDE SEQUENCE [LARGE SCALE GENOMIC DNA]</scope>
    <source>
        <strain evidence="2 3">W12</strain>
    </source>
</reference>
<protein>
    <recommendedName>
        <fullName evidence="1">Double-GTPase 2 domain-containing protein</fullName>
    </recommendedName>
</protein>
<evidence type="ECO:0000313" key="2">
    <source>
        <dbReference type="EMBL" id="GER86249.1"/>
    </source>
</evidence>